<dbReference type="CDD" id="cd00090">
    <property type="entry name" value="HTH_ARSR"/>
    <property type="match status" value="1"/>
</dbReference>
<dbReference type="InterPro" id="IPR036388">
    <property type="entry name" value="WH-like_DNA-bd_sf"/>
</dbReference>
<dbReference type="PROSITE" id="PS50956">
    <property type="entry name" value="HTH_ASNC_2"/>
    <property type="match status" value="1"/>
</dbReference>
<dbReference type="Proteomes" id="UP000219331">
    <property type="component" value="Unassembled WGS sequence"/>
</dbReference>
<evidence type="ECO:0000256" key="2">
    <source>
        <dbReference type="ARBA" id="ARBA00023125"/>
    </source>
</evidence>
<feature type="domain" description="HTH asnC-type" evidence="4">
    <location>
        <begin position="4"/>
        <end position="65"/>
    </location>
</feature>
<dbReference type="InterPro" id="IPR019887">
    <property type="entry name" value="Tscrpt_reg_AsnC/Lrp_C"/>
</dbReference>
<evidence type="ECO:0000256" key="1">
    <source>
        <dbReference type="ARBA" id="ARBA00023015"/>
    </source>
</evidence>
<evidence type="ECO:0000256" key="3">
    <source>
        <dbReference type="ARBA" id="ARBA00023163"/>
    </source>
</evidence>
<evidence type="ECO:0000259" key="4">
    <source>
        <dbReference type="PROSITE" id="PS50956"/>
    </source>
</evidence>
<dbReference type="KEGG" id="siw:GH266_23015"/>
<proteinExistence type="predicted"/>
<dbReference type="Gene3D" id="1.10.10.10">
    <property type="entry name" value="Winged helix-like DNA-binding domain superfamily/Winged helix DNA-binding domain"/>
    <property type="match status" value="1"/>
</dbReference>
<evidence type="ECO:0000313" key="6">
    <source>
        <dbReference type="EMBL" id="SOB95736.1"/>
    </source>
</evidence>
<dbReference type="Gene3D" id="3.30.70.920">
    <property type="match status" value="1"/>
</dbReference>
<dbReference type="SUPFAM" id="SSF54909">
    <property type="entry name" value="Dimeric alpha+beta barrel"/>
    <property type="match status" value="1"/>
</dbReference>
<dbReference type="PANTHER" id="PTHR30154:SF34">
    <property type="entry name" value="TRANSCRIPTIONAL REGULATOR AZLB"/>
    <property type="match status" value="1"/>
</dbReference>
<dbReference type="InterPro" id="IPR036390">
    <property type="entry name" value="WH_DNA-bd_sf"/>
</dbReference>
<evidence type="ECO:0000313" key="8">
    <source>
        <dbReference type="Proteomes" id="UP000435648"/>
    </source>
</evidence>
<dbReference type="GO" id="GO:0006355">
    <property type="term" value="P:regulation of DNA-templated transcription"/>
    <property type="evidence" value="ECO:0007669"/>
    <property type="project" value="UniProtKB-ARBA"/>
</dbReference>
<dbReference type="STRING" id="538381.GCA_001696535_03488"/>
<sequence length="153" mass="17486">MQPLDETDLKILRVLQQDGSLSVTEVAERVGLSQSPCSRRINRMIEDKVILGRSIILDRRKLGFDATILVRIKLSGHGRQSISVFQEAALKIPEIQVVQLMLGEFDFNLRVVVRDMDHFQTLLREKLVMLPGLHEIQSTVILEETKYTTHLPI</sequence>
<dbReference type="SMART" id="SM00344">
    <property type="entry name" value="HTH_ASNC"/>
    <property type="match status" value="1"/>
</dbReference>
<protein>
    <submittedName>
        <fullName evidence="6">Transcriptional regulator, AsnC family</fullName>
    </submittedName>
    <submittedName>
        <fullName evidence="5">Winged helix-turn-helix transcriptional regulator</fullName>
    </submittedName>
</protein>
<dbReference type="AlphaFoldDB" id="A0A285RNS8"/>
<keyword evidence="1" id="KW-0805">Transcription regulation</keyword>
<accession>A0A285RNS8</accession>
<dbReference type="InterPro" id="IPR011991">
    <property type="entry name" value="ArsR-like_HTH"/>
</dbReference>
<keyword evidence="2" id="KW-0238">DNA-binding</keyword>
<dbReference type="GO" id="GO:0043565">
    <property type="term" value="F:sequence-specific DNA binding"/>
    <property type="evidence" value="ECO:0007669"/>
    <property type="project" value="InterPro"/>
</dbReference>
<reference evidence="6 7" key="1">
    <citation type="submission" date="2017-08" db="EMBL/GenBank/DDBJ databases">
        <authorList>
            <person name="de Groot N.N."/>
        </authorList>
    </citation>
    <scope>NUCLEOTIDE SEQUENCE [LARGE SCALE GENOMIC DNA]</scope>
    <source>
        <strain evidence="6 7">USBA 352</strain>
    </source>
</reference>
<dbReference type="GO" id="GO:0005829">
    <property type="term" value="C:cytosol"/>
    <property type="evidence" value="ECO:0007669"/>
    <property type="project" value="TreeGrafter"/>
</dbReference>
<gene>
    <name evidence="5" type="ORF">GH266_23015</name>
    <name evidence="6" type="ORF">SAMN05421512_10219</name>
</gene>
<dbReference type="EMBL" id="CP046908">
    <property type="protein sequence ID" value="QGZ37118.1"/>
    <property type="molecule type" value="Genomic_DNA"/>
</dbReference>
<evidence type="ECO:0000313" key="7">
    <source>
        <dbReference type="Proteomes" id="UP000219331"/>
    </source>
</evidence>
<dbReference type="EMBL" id="OBML01000002">
    <property type="protein sequence ID" value="SOB95736.1"/>
    <property type="molecule type" value="Genomic_DNA"/>
</dbReference>
<dbReference type="RefSeq" id="WP_067222522.1">
    <property type="nucleotide sequence ID" value="NZ_CP046908.1"/>
</dbReference>
<dbReference type="OrthoDB" id="9803143at2"/>
<dbReference type="Pfam" id="PF01037">
    <property type="entry name" value="AsnC_trans_reg"/>
    <property type="match status" value="1"/>
</dbReference>
<dbReference type="Proteomes" id="UP000435648">
    <property type="component" value="Chromosome"/>
</dbReference>
<dbReference type="InterPro" id="IPR019888">
    <property type="entry name" value="Tscrpt_reg_AsnC-like"/>
</dbReference>
<dbReference type="SUPFAM" id="SSF46785">
    <property type="entry name" value="Winged helix' DNA-binding domain"/>
    <property type="match status" value="1"/>
</dbReference>
<dbReference type="InterPro" id="IPR011008">
    <property type="entry name" value="Dimeric_a/b-barrel"/>
</dbReference>
<keyword evidence="3" id="KW-0804">Transcription</keyword>
<dbReference type="PRINTS" id="PR00033">
    <property type="entry name" value="HTHASNC"/>
</dbReference>
<organism evidence="6 7">
    <name type="scientific">Stappia indica</name>
    <dbReference type="NCBI Taxonomy" id="538381"/>
    <lineage>
        <taxon>Bacteria</taxon>
        <taxon>Pseudomonadati</taxon>
        <taxon>Pseudomonadota</taxon>
        <taxon>Alphaproteobacteria</taxon>
        <taxon>Hyphomicrobiales</taxon>
        <taxon>Stappiaceae</taxon>
        <taxon>Stappia</taxon>
    </lineage>
</organism>
<dbReference type="InterPro" id="IPR000485">
    <property type="entry name" value="AsnC-type_HTH_dom"/>
</dbReference>
<keyword evidence="7" id="KW-1185">Reference proteome</keyword>
<evidence type="ECO:0000313" key="5">
    <source>
        <dbReference type="EMBL" id="QGZ37118.1"/>
    </source>
</evidence>
<dbReference type="Pfam" id="PF13412">
    <property type="entry name" value="HTH_24"/>
    <property type="match status" value="1"/>
</dbReference>
<dbReference type="GO" id="GO:0043200">
    <property type="term" value="P:response to amino acid"/>
    <property type="evidence" value="ECO:0007669"/>
    <property type="project" value="TreeGrafter"/>
</dbReference>
<name>A0A285RNS8_9HYPH</name>
<reference evidence="5 8" key="2">
    <citation type="submission" date="2019-12" db="EMBL/GenBank/DDBJ databases">
        <title>The genome of Stappia indica PHM037.</title>
        <authorList>
            <person name="Kacar D."/>
            <person name="Galan B."/>
            <person name="Canedo L."/>
            <person name="Rodriguez P."/>
            <person name="de la Calle F."/>
            <person name="Garcia J.L."/>
        </authorList>
    </citation>
    <scope>NUCLEOTIDE SEQUENCE [LARGE SCALE GENOMIC DNA]</scope>
    <source>
        <strain evidence="5 8">PHM037</strain>
    </source>
</reference>
<dbReference type="PANTHER" id="PTHR30154">
    <property type="entry name" value="LEUCINE-RESPONSIVE REGULATORY PROTEIN"/>
    <property type="match status" value="1"/>
</dbReference>